<keyword evidence="7 10" id="KW-0283">Flagellar rotation</keyword>
<keyword evidence="11" id="KW-0282">Flagellum</keyword>
<evidence type="ECO:0000256" key="8">
    <source>
        <dbReference type="ARBA" id="ARBA00022989"/>
    </source>
</evidence>
<evidence type="ECO:0000256" key="3">
    <source>
        <dbReference type="ARBA" id="ARBA00008281"/>
    </source>
</evidence>
<dbReference type="AlphaFoldDB" id="A0A6G7VL87"/>
<dbReference type="Proteomes" id="UP000500791">
    <property type="component" value="Chromosome"/>
</dbReference>
<reference evidence="11 12" key="1">
    <citation type="submission" date="2020-03" db="EMBL/GenBank/DDBJ databases">
        <title>Complete genome sequence of Monaibacterium sp. ALG8 with diverse plasmids.</title>
        <authorList>
            <person name="Sun C."/>
        </authorList>
    </citation>
    <scope>NUCLEOTIDE SEQUENCE [LARGE SCALE GENOMIC DNA]</scope>
    <source>
        <strain evidence="11 12">ALG8</strain>
    </source>
</reference>
<keyword evidence="12" id="KW-1185">Reference proteome</keyword>
<keyword evidence="6" id="KW-0812">Transmembrane</keyword>
<dbReference type="InterPro" id="IPR005503">
    <property type="entry name" value="FliL"/>
</dbReference>
<evidence type="ECO:0000256" key="10">
    <source>
        <dbReference type="RuleBase" id="RU364125"/>
    </source>
</evidence>
<evidence type="ECO:0000313" key="12">
    <source>
        <dbReference type="Proteomes" id="UP000500791"/>
    </source>
</evidence>
<comment type="function">
    <text evidence="1 10">Controls the rotational direction of flagella during chemotaxis.</text>
</comment>
<dbReference type="GO" id="GO:0005886">
    <property type="term" value="C:plasma membrane"/>
    <property type="evidence" value="ECO:0007669"/>
    <property type="project" value="UniProtKB-SubCell"/>
</dbReference>
<comment type="subcellular location">
    <subcellularLocation>
        <location evidence="10">Cell inner membrane</location>
    </subcellularLocation>
    <subcellularLocation>
        <location evidence="2">Cell membrane</location>
        <topology evidence="2">Single-pass membrane protein</topology>
    </subcellularLocation>
</comment>
<dbReference type="GO" id="GO:0071973">
    <property type="term" value="P:bacterial-type flagellum-dependent cell motility"/>
    <property type="evidence" value="ECO:0007669"/>
    <property type="project" value="InterPro"/>
</dbReference>
<protein>
    <recommendedName>
        <fullName evidence="10">Flagellar protein FliL</fullName>
    </recommendedName>
</protein>
<evidence type="ECO:0000256" key="4">
    <source>
        <dbReference type="ARBA" id="ARBA00022475"/>
    </source>
</evidence>
<proteinExistence type="inferred from homology"/>
<keyword evidence="8" id="KW-1133">Transmembrane helix</keyword>
<organism evidence="11 12">
    <name type="scientific">Pontivivens nitratireducens</name>
    <dbReference type="NCBI Taxonomy" id="2758038"/>
    <lineage>
        <taxon>Bacteria</taxon>
        <taxon>Pseudomonadati</taxon>
        <taxon>Pseudomonadota</taxon>
        <taxon>Alphaproteobacteria</taxon>
        <taxon>Rhodobacterales</taxon>
        <taxon>Paracoccaceae</taxon>
        <taxon>Pontivivens</taxon>
    </lineage>
</organism>
<keyword evidence="4" id="KW-1003">Cell membrane</keyword>
<name>A0A6G7VL87_9RHOB</name>
<dbReference type="GO" id="GO:0009425">
    <property type="term" value="C:bacterial-type flagellum basal body"/>
    <property type="evidence" value="ECO:0007669"/>
    <property type="project" value="InterPro"/>
</dbReference>
<keyword evidence="11" id="KW-0966">Cell projection</keyword>
<accession>A0A6G7VL87</accession>
<keyword evidence="10" id="KW-0997">Cell inner membrane</keyword>
<dbReference type="Pfam" id="PF03748">
    <property type="entry name" value="FliL"/>
    <property type="match status" value="1"/>
</dbReference>
<sequence>MRLLFILLLVLASAGGGAGSAWFLRPGSEVMEVGNAAEDPQDLEHYSYVELQNQFVVPLTEGDTVTGLVAVSLAIEGKKGEEQTILHAEPRLRDAFLRVLFEHARADGFQGDFTNDTSMAELRSRLSAAALDNLGQIVSGVLITSVTRQDF</sequence>
<keyword evidence="11" id="KW-0969">Cilium</keyword>
<dbReference type="KEGG" id="mon:G8E03_07495"/>
<keyword evidence="9 10" id="KW-0472">Membrane</keyword>
<comment type="similarity">
    <text evidence="3 10">Belongs to the FliL family.</text>
</comment>
<dbReference type="EMBL" id="CP049811">
    <property type="protein sequence ID" value="QIK40625.1"/>
    <property type="molecule type" value="Genomic_DNA"/>
</dbReference>
<evidence type="ECO:0000256" key="6">
    <source>
        <dbReference type="ARBA" id="ARBA00022692"/>
    </source>
</evidence>
<evidence type="ECO:0000256" key="7">
    <source>
        <dbReference type="ARBA" id="ARBA00022779"/>
    </source>
</evidence>
<keyword evidence="5 10" id="KW-0145">Chemotaxis</keyword>
<gene>
    <name evidence="11" type="ORF">G8E03_07495</name>
</gene>
<dbReference type="GO" id="GO:0006935">
    <property type="term" value="P:chemotaxis"/>
    <property type="evidence" value="ECO:0007669"/>
    <property type="project" value="UniProtKB-KW"/>
</dbReference>
<evidence type="ECO:0000256" key="1">
    <source>
        <dbReference type="ARBA" id="ARBA00002254"/>
    </source>
</evidence>
<dbReference type="RefSeq" id="WP_166190300.1">
    <property type="nucleotide sequence ID" value="NZ_CP049811.1"/>
</dbReference>
<evidence type="ECO:0000313" key="11">
    <source>
        <dbReference type="EMBL" id="QIK40625.1"/>
    </source>
</evidence>
<evidence type="ECO:0000256" key="5">
    <source>
        <dbReference type="ARBA" id="ARBA00022500"/>
    </source>
</evidence>
<evidence type="ECO:0000256" key="9">
    <source>
        <dbReference type="ARBA" id="ARBA00023136"/>
    </source>
</evidence>
<evidence type="ECO:0000256" key="2">
    <source>
        <dbReference type="ARBA" id="ARBA00004162"/>
    </source>
</evidence>